<dbReference type="NCBIfam" id="NF004776">
    <property type="entry name" value="PRK06116.1"/>
    <property type="match status" value="1"/>
</dbReference>
<dbReference type="Pfam" id="PF02852">
    <property type="entry name" value="Pyr_redox_dim"/>
    <property type="match status" value="1"/>
</dbReference>
<dbReference type="InterPro" id="IPR001100">
    <property type="entry name" value="Pyr_nuc-diS_OxRdtase"/>
</dbReference>
<comment type="function">
    <text evidence="12">Catalyzes the reduction of glutathione disulfide (GSSG) to reduced glutathione (GSH).</text>
</comment>
<evidence type="ECO:0000256" key="11">
    <source>
        <dbReference type="RuleBase" id="RU003691"/>
    </source>
</evidence>
<keyword evidence="9 11" id="KW-0676">Redox-active center</keyword>
<keyword evidence="16" id="KW-1185">Reference proteome</keyword>
<reference evidence="16" key="1">
    <citation type="journal article" date="2019" name="Int. J. Syst. Evol. Microbiol.">
        <title>The Global Catalogue of Microorganisms (GCM) 10K type strain sequencing project: providing services to taxonomists for standard genome sequencing and annotation.</title>
        <authorList>
            <consortium name="The Broad Institute Genomics Platform"/>
            <consortium name="The Broad Institute Genome Sequencing Center for Infectious Disease"/>
            <person name="Wu L."/>
            <person name="Ma J."/>
        </authorList>
    </citation>
    <scope>NUCLEOTIDE SEQUENCE [LARGE SCALE GENOMIC DNA]</scope>
    <source>
        <strain evidence="16">CGMCC 1.12766</strain>
    </source>
</reference>
<evidence type="ECO:0000256" key="7">
    <source>
        <dbReference type="ARBA" id="ARBA00023002"/>
    </source>
</evidence>
<dbReference type="EMBL" id="BMFS01000002">
    <property type="protein sequence ID" value="GGG92324.1"/>
    <property type="molecule type" value="Genomic_DNA"/>
</dbReference>
<dbReference type="InterPro" id="IPR046952">
    <property type="entry name" value="GSHR/TRXR-like"/>
</dbReference>
<keyword evidence="5 11" id="KW-0274">FAD</keyword>
<keyword evidence="8" id="KW-1015">Disulfide bond</keyword>
<protein>
    <recommendedName>
        <fullName evidence="12">Glutathione reductase</fullName>
        <shortName evidence="12">GRase</shortName>
        <ecNumber evidence="12">1.8.1.7</ecNumber>
    </recommendedName>
</protein>
<keyword evidence="7 11" id="KW-0560">Oxidoreductase</keyword>
<dbReference type="Gene3D" id="3.50.50.60">
    <property type="entry name" value="FAD/NAD(P)-binding domain"/>
    <property type="match status" value="2"/>
</dbReference>
<evidence type="ECO:0000256" key="10">
    <source>
        <dbReference type="ARBA" id="ARBA00049142"/>
    </source>
</evidence>
<evidence type="ECO:0000256" key="9">
    <source>
        <dbReference type="ARBA" id="ARBA00023284"/>
    </source>
</evidence>
<name>A0ABQ1XH90_9PROT</name>
<dbReference type="PROSITE" id="PS00076">
    <property type="entry name" value="PYRIDINE_REDOX_1"/>
    <property type="match status" value="1"/>
</dbReference>
<evidence type="ECO:0000313" key="15">
    <source>
        <dbReference type="EMBL" id="GGG92324.1"/>
    </source>
</evidence>
<comment type="caution">
    <text evidence="15">The sequence shown here is derived from an EMBL/GenBank/DDBJ whole genome shotgun (WGS) entry which is preliminary data.</text>
</comment>
<dbReference type="InterPro" id="IPR016156">
    <property type="entry name" value="FAD/NAD-linked_Rdtase_dimer_sf"/>
</dbReference>
<evidence type="ECO:0000256" key="5">
    <source>
        <dbReference type="ARBA" id="ARBA00022827"/>
    </source>
</evidence>
<evidence type="ECO:0000259" key="14">
    <source>
        <dbReference type="Pfam" id="PF07992"/>
    </source>
</evidence>
<dbReference type="Proteomes" id="UP000648722">
    <property type="component" value="Unassembled WGS sequence"/>
</dbReference>
<dbReference type="InterPro" id="IPR006324">
    <property type="entry name" value="GSHR"/>
</dbReference>
<comment type="catalytic activity">
    <reaction evidence="10 12">
        <text>2 glutathione + NADP(+) = glutathione disulfide + NADPH + H(+)</text>
        <dbReference type="Rhea" id="RHEA:11740"/>
        <dbReference type="ChEBI" id="CHEBI:15378"/>
        <dbReference type="ChEBI" id="CHEBI:57783"/>
        <dbReference type="ChEBI" id="CHEBI:57925"/>
        <dbReference type="ChEBI" id="CHEBI:58297"/>
        <dbReference type="ChEBI" id="CHEBI:58349"/>
        <dbReference type="EC" id="1.8.1.7"/>
    </reaction>
</comment>
<dbReference type="InterPro" id="IPR012999">
    <property type="entry name" value="Pyr_OxRdtase_I_AS"/>
</dbReference>
<comment type="subunit">
    <text evidence="3">Homodimer.</text>
</comment>
<evidence type="ECO:0000256" key="2">
    <source>
        <dbReference type="ARBA" id="ARBA00007532"/>
    </source>
</evidence>
<dbReference type="NCBIfam" id="TIGR01424">
    <property type="entry name" value="gluta_reduc_2"/>
    <property type="match status" value="1"/>
</dbReference>
<evidence type="ECO:0000256" key="12">
    <source>
        <dbReference type="RuleBase" id="RU365040"/>
    </source>
</evidence>
<keyword evidence="4 11" id="KW-0285">Flavoprotein</keyword>
<dbReference type="PANTHER" id="PTHR42737">
    <property type="entry name" value="GLUTATHIONE REDUCTASE"/>
    <property type="match status" value="1"/>
</dbReference>
<dbReference type="PIRSF" id="PIRSF000350">
    <property type="entry name" value="Mercury_reductase_MerA"/>
    <property type="match status" value="1"/>
</dbReference>
<accession>A0ABQ1XH90</accession>
<dbReference type="InterPro" id="IPR036188">
    <property type="entry name" value="FAD/NAD-bd_sf"/>
</dbReference>
<evidence type="ECO:0000259" key="13">
    <source>
        <dbReference type="Pfam" id="PF02852"/>
    </source>
</evidence>
<evidence type="ECO:0000313" key="16">
    <source>
        <dbReference type="Proteomes" id="UP000648722"/>
    </source>
</evidence>
<gene>
    <name evidence="15" type="ORF">GCM10007420_04600</name>
</gene>
<organism evidence="15 16">
    <name type="scientific">Glycocaulis albus</name>
    <dbReference type="NCBI Taxonomy" id="1382801"/>
    <lineage>
        <taxon>Bacteria</taxon>
        <taxon>Pseudomonadati</taxon>
        <taxon>Pseudomonadota</taxon>
        <taxon>Alphaproteobacteria</taxon>
        <taxon>Maricaulales</taxon>
        <taxon>Maricaulaceae</taxon>
        <taxon>Glycocaulis</taxon>
    </lineage>
</organism>
<dbReference type="SUPFAM" id="SSF51905">
    <property type="entry name" value="FAD/NAD(P)-binding domain"/>
    <property type="match status" value="1"/>
</dbReference>
<dbReference type="PRINTS" id="PR00411">
    <property type="entry name" value="PNDRDTASEI"/>
</dbReference>
<comment type="cofactor">
    <cofactor evidence="1 12">
        <name>FAD</name>
        <dbReference type="ChEBI" id="CHEBI:57692"/>
    </cofactor>
</comment>
<dbReference type="SUPFAM" id="SSF55424">
    <property type="entry name" value="FAD/NAD-linked reductases, dimerisation (C-terminal) domain"/>
    <property type="match status" value="1"/>
</dbReference>
<dbReference type="InterPro" id="IPR004099">
    <property type="entry name" value="Pyr_nucl-diS_OxRdtase_dimer"/>
</dbReference>
<evidence type="ECO:0000256" key="1">
    <source>
        <dbReference type="ARBA" id="ARBA00001974"/>
    </source>
</evidence>
<evidence type="ECO:0000256" key="8">
    <source>
        <dbReference type="ARBA" id="ARBA00023157"/>
    </source>
</evidence>
<proteinExistence type="inferred from homology"/>
<dbReference type="InterPro" id="IPR023753">
    <property type="entry name" value="FAD/NAD-binding_dom"/>
</dbReference>
<sequence>MADFDYDLFTIGAGSGGVRASRLVAMKGHKVAVAEEHRPGGTCVIRGCVPKKFMVYASGFKKQFELAKAYGWSVESPQFDWPKFRDAMNAEVDRLSGIYAKNLANAGVELISERAEFIDEHTIELKTSGRRITAKTILIATGGRPNVHDGLDGLELAITSDELFHLKRLPKTMLIAGGGYIACEFAQVFAGMGVDVTLVYRGDTVLRGFDDDVREFVHEGLKASGVRVITHTVFEKIVDNGDGTKTVHLKNGDQCPVDEVVFAIGRDPHTRGLGLEKAGVETGERGAVKVDEYSRSNVPHIYAVGDVTDRVNLTPVAIREAICFAETAFGDNPSAYDHTNIASAVFTQPPVGTVGMSEASARAEYGDVDVYKSVFRPMKGMLGPNPDRMLMKMIVQRGTQRVLGVHIVGDDAPEIIQAVGIAVKAGLTKEQFDATCAVHPTVAEELVTMREKWIPPELKEAP</sequence>
<evidence type="ECO:0000256" key="6">
    <source>
        <dbReference type="ARBA" id="ARBA00022857"/>
    </source>
</evidence>
<dbReference type="Pfam" id="PF07992">
    <property type="entry name" value="Pyr_redox_2"/>
    <property type="match status" value="1"/>
</dbReference>
<comment type="similarity">
    <text evidence="2 11">Belongs to the class-I pyridine nucleotide-disulfide oxidoreductase family.</text>
</comment>
<evidence type="ECO:0000256" key="4">
    <source>
        <dbReference type="ARBA" id="ARBA00022630"/>
    </source>
</evidence>
<feature type="domain" description="FAD/NAD(P)-binding" evidence="14">
    <location>
        <begin position="7"/>
        <end position="321"/>
    </location>
</feature>
<dbReference type="PRINTS" id="PR00368">
    <property type="entry name" value="FADPNR"/>
</dbReference>
<evidence type="ECO:0000256" key="3">
    <source>
        <dbReference type="ARBA" id="ARBA00011738"/>
    </source>
</evidence>
<dbReference type="PANTHER" id="PTHR42737:SF2">
    <property type="entry name" value="GLUTATHIONE REDUCTASE"/>
    <property type="match status" value="1"/>
</dbReference>
<keyword evidence="6 12" id="KW-0521">NADP</keyword>
<dbReference type="EC" id="1.8.1.7" evidence="12"/>
<dbReference type="Gene3D" id="3.30.390.30">
    <property type="match status" value="1"/>
</dbReference>
<feature type="domain" description="Pyridine nucleotide-disulphide oxidoreductase dimerisation" evidence="13">
    <location>
        <begin position="341"/>
        <end position="449"/>
    </location>
</feature>
<dbReference type="RefSeq" id="WP_188450946.1">
    <property type="nucleotide sequence ID" value="NZ_BMFS01000002.1"/>
</dbReference>